<evidence type="ECO:0000256" key="1">
    <source>
        <dbReference type="ARBA" id="ARBA00022559"/>
    </source>
</evidence>
<dbReference type="GO" id="GO:0008379">
    <property type="term" value="F:thioredoxin peroxidase activity"/>
    <property type="evidence" value="ECO:0007669"/>
    <property type="project" value="TreeGrafter"/>
</dbReference>
<dbReference type="InterPro" id="IPR000866">
    <property type="entry name" value="AhpC/TSA"/>
</dbReference>
<dbReference type="InterPro" id="IPR013766">
    <property type="entry name" value="Thioredoxin_domain"/>
</dbReference>
<name>A0A382YHY3_9ZZZZ</name>
<feature type="domain" description="Thioredoxin" evidence="5">
    <location>
        <begin position="18"/>
        <end position="177"/>
    </location>
</feature>
<dbReference type="GO" id="GO:0006979">
    <property type="term" value="P:response to oxidative stress"/>
    <property type="evidence" value="ECO:0007669"/>
    <property type="project" value="TreeGrafter"/>
</dbReference>
<keyword evidence="3" id="KW-0560">Oxidoreductase</keyword>
<dbReference type="PANTHER" id="PTHR10681">
    <property type="entry name" value="THIOREDOXIN PEROXIDASE"/>
    <property type="match status" value="1"/>
</dbReference>
<organism evidence="6">
    <name type="scientific">marine metagenome</name>
    <dbReference type="NCBI Taxonomy" id="408172"/>
    <lineage>
        <taxon>unclassified sequences</taxon>
        <taxon>metagenomes</taxon>
        <taxon>ecological metagenomes</taxon>
    </lineage>
</organism>
<protein>
    <recommendedName>
        <fullName evidence="5">Thioredoxin domain-containing protein</fullName>
    </recommendedName>
</protein>
<evidence type="ECO:0000256" key="4">
    <source>
        <dbReference type="ARBA" id="ARBA00023284"/>
    </source>
</evidence>
<dbReference type="InterPro" id="IPR050217">
    <property type="entry name" value="Peroxiredoxin"/>
</dbReference>
<keyword evidence="2" id="KW-0049">Antioxidant</keyword>
<evidence type="ECO:0000256" key="2">
    <source>
        <dbReference type="ARBA" id="ARBA00022862"/>
    </source>
</evidence>
<dbReference type="CDD" id="cd03015">
    <property type="entry name" value="PRX_Typ2cys"/>
    <property type="match status" value="1"/>
</dbReference>
<accession>A0A382YHY3</accession>
<dbReference type="GO" id="GO:0005829">
    <property type="term" value="C:cytosol"/>
    <property type="evidence" value="ECO:0007669"/>
    <property type="project" value="TreeGrafter"/>
</dbReference>
<keyword evidence="1" id="KW-0575">Peroxidase</keyword>
<dbReference type="SUPFAM" id="SSF52833">
    <property type="entry name" value="Thioredoxin-like"/>
    <property type="match status" value="1"/>
</dbReference>
<dbReference type="GO" id="GO:0045454">
    <property type="term" value="P:cell redox homeostasis"/>
    <property type="evidence" value="ECO:0007669"/>
    <property type="project" value="TreeGrafter"/>
</dbReference>
<dbReference type="AlphaFoldDB" id="A0A382YHY3"/>
<dbReference type="PIRSF" id="PIRSF000239">
    <property type="entry name" value="AHPC"/>
    <property type="match status" value="1"/>
</dbReference>
<evidence type="ECO:0000313" key="6">
    <source>
        <dbReference type="EMBL" id="SVD82896.1"/>
    </source>
</evidence>
<proteinExistence type="predicted"/>
<dbReference type="GO" id="GO:0033554">
    <property type="term" value="P:cellular response to stress"/>
    <property type="evidence" value="ECO:0007669"/>
    <property type="project" value="TreeGrafter"/>
</dbReference>
<sequence length="213" mass="23242">MNKLTNHTDDIYADLPPVGVGQDVPEFNMETYEPSSGSFGEVNLTELKKEGKWTVLVFYPADFTFVCPTELADLAAQNAKLTELGAKVVAVSTDTKFSHLAWCQAEKLMADVRYTMAADTTGLVSSLFGVYDEETGLALRGTFVINPEGKLVSSQINFYNVGRNMEELVRIMEANVHCAANPAEACPAKWTPGEKTLTPSEGMVGKVYEALND</sequence>
<reference evidence="6" key="1">
    <citation type="submission" date="2018-05" db="EMBL/GenBank/DDBJ databases">
        <authorList>
            <person name="Lanie J.A."/>
            <person name="Ng W.-L."/>
            <person name="Kazmierczak K.M."/>
            <person name="Andrzejewski T.M."/>
            <person name="Davidsen T.M."/>
            <person name="Wayne K.J."/>
            <person name="Tettelin H."/>
            <person name="Glass J.I."/>
            <person name="Rusch D."/>
            <person name="Podicherti R."/>
            <person name="Tsui H.-C.T."/>
            <person name="Winkler M.E."/>
        </authorList>
    </citation>
    <scope>NUCLEOTIDE SEQUENCE</scope>
</reference>
<dbReference type="Pfam" id="PF00578">
    <property type="entry name" value="AhpC-TSA"/>
    <property type="match status" value="1"/>
</dbReference>
<dbReference type="EMBL" id="UINC01175981">
    <property type="protein sequence ID" value="SVD82896.1"/>
    <property type="molecule type" value="Genomic_DNA"/>
</dbReference>
<evidence type="ECO:0000256" key="3">
    <source>
        <dbReference type="ARBA" id="ARBA00023002"/>
    </source>
</evidence>
<keyword evidence="4" id="KW-0676">Redox-active center</keyword>
<dbReference type="InterPro" id="IPR019479">
    <property type="entry name" value="Peroxiredoxin_C"/>
</dbReference>
<dbReference type="Gene3D" id="3.40.30.10">
    <property type="entry name" value="Glutaredoxin"/>
    <property type="match status" value="1"/>
</dbReference>
<dbReference type="PANTHER" id="PTHR10681:SF121">
    <property type="entry name" value="ALKYL HYDROPEROXIDE REDUCTASE C"/>
    <property type="match status" value="1"/>
</dbReference>
<dbReference type="Pfam" id="PF10417">
    <property type="entry name" value="1-cysPrx_C"/>
    <property type="match status" value="1"/>
</dbReference>
<dbReference type="InterPro" id="IPR036249">
    <property type="entry name" value="Thioredoxin-like_sf"/>
</dbReference>
<gene>
    <name evidence="6" type="ORF">METZ01_LOCUS435750</name>
</gene>
<evidence type="ECO:0000259" key="5">
    <source>
        <dbReference type="PROSITE" id="PS51352"/>
    </source>
</evidence>
<dbReference type="GO" id="GO:0042744">
    <property type="term" value="P:hydrogen peroxide catabolic process"/>
    <property type="evidence" value="ECO:0007669"/>
    <property type="project" value="TreeGrafter"/>
</dbReference>
<dbReference type="InterPro" id="IPR024706">
    <property type="entry name" value="Peroxiredoxin_AhpC-typ"/>
</dbReference>
<dbReference type="PROSITE" id="PS51352">
    <property type="entry name" value="THIOREDOXIN_2"/>
    <property type="match status" value="1"/>
</dbReference>